<dbReference type="PANTHER" id="PTHR48471">
    <property type="entry name" value="DDE TNP4 DOMAIN-CONTAINING PROTEIN"/>
    <property type="match status" value="1"/>
</dbReference>
<protein>
    <submittedName>
        <fullName evidence="1">Uncharacterized protein</fullName>
    </submittedName>
</protein>
<organism evidence="1 2">
    <name type="scientific">Phytophthora ramorum</name>
    <name type="common">Sudden oak death agent</name>
    <dbReference type="NCBI Taxonomy" id="164328"/>
    <lineage>
        <taxon>Eukaryota</taxon>
        <taxon>Sar</taxon>
        <taxon>Stramenopiles</taxon>
        <taxon>Oomycota</taxon>
        <taxon>Peronosporomycetes</taxon>
        <taxon>Peronosporales</taxon>
        <taxon>Peronosporaceae</taxon>
        <taxon>Phytophthora</taxon>
    </lineage>
</organism>
<reference evidence="1" key="2">
    <citation type="submission" date="2015-06" db="UniProtKB">
        <authorList>
            <consortium name="EnsemblProtists"/>
        </authorList>
    </citation>
    <scope>IDENTIFICATION</scope>
    <source>
        <strain evidence="1">Pr102</strain>
    </source>
</reference>
<dbReference type="AlphaFoldDB" id="H3GJJ4"/>
<dbReference type="PANTHER" id="PTHR48471:SF1">
    <property type="entry name" value="DDE TNP4 DOMAIN-CONTAINING PROTEIN"/>
    <property type="match status" value="1"/>
</dbReference>
<evidence type="ECO:0000313" key="1">
    <source>
        <dbReference type="EnsemblProtists" id="Phyra76341"/>
    </source>
</evidence>
<dbReference type="InParanoid" id="H3GJJ4"/>
<dbReference type="Proteomes" id="UP000005238">
    <property type="component" value="Unassembled WGS sequence"/>
</dbReference>
<dbReference type="HOGENOM" id="CLU_2283033_0_0_1"/>
<sequence length="102" mass="11944">MREEDFDAVLVLAEAAVDRDEALRECLDTPCNVASMMLYKFGKDVSFLNTTSLTRPAFHQPLRRFSRYYYIPRHDARGRPPKLRYHHQVLSLVLCFYVGSME</sequence>
<accession>H3GJJ4</accession>
<keyword evidence="2" id="KW-1185">Reference proteome</keyword>
<proteinExistence type="predicted"/>
<dbReference type="OMA" id="RYGTDIN"/>
<dbReference type="EnsemblProtists" id="Phyra76341">
    <property type="protein sequence ID" value="Phyra76341"/>
    <property type="gene ID" value="Phyra76341"/>
</dbReference>
<evidence type="ECO:0000313" key="2">
    <source>
        <dbReference type="Proteomes" id="UP000005238"/>
    </source>
</evidence>
<name>H3GJJ4_PHYRM</name>
<reference evidence="2" key="1">
    <citation type="journal article" date="2006" name="Science">
        <title>Phytophthora genome sequences uncover evolutionary origins and mechanisms of pathogenesis.</title>
        <authorList>
            <person name="Tyler B.M."/>
            <person name="Tripathy S."/>
            <person name="Zhang X."/>
            <person name="Dehal P."/>
            <person name="Jiang R.H."/>
            <person name="Aerts A."/>
            <person name="Arredondo F.D."/>
            <person name="Baxter L."/>
            <person name="Bensasson D."/>
            <person name="Beynon J.L."/>
            <person name="Chapman J."/>
            <person name="Damasceno C.M."/>
            <person name="Dorrance A.E."/>
            <person name="Dou D."/>
            <person name="Dickerman A.W."/>
            <person name="Dubchak I.L."/>
            <person name="Garbelotto M."/>
            <person name="Gijzen M."/>
            <person name="Gordon S.G."/>
            <person name="Govers F."/>
            <person name="Grunwald N.J."/>
            <person name="Huang W."/>
            <person name="Ivors K.L."/>
            <person name="Jones R.W."/>
            <person name="Kamoun S."/>
            <person name="Krampis K."/>
            <person name="Lamour K.H."/>
            <person name="Lee M.K."/>
            <person name="McDonald W.H."/>
            <person name="Medina M."/>
            <person name="Meijer H.J."/>
            <person name="Nordberg E.K."/>
            <person name="Maclean D.J."/>
            <person name="Ospina-Giraldo M.D."/>
            <person name="Morris P.F."/>
            <person name="Phuntumart V."/>
            <person name="Putnam N.H."/>
            <person name="Rash S."/>
            <person name="Rose J.K."/>
            <person name="Sakihama Y."/>
            <person name="Salamov A.A."/>
            <person name="Savidor A."/>
            <person name="Scheuring C.F."/>
            <person name="Smith B.M."/>
            <person name="Sobral B.W."/>
            <person name="Terry A."/>
            <person name="Torto-Alalibo T.A."/>
            <person name="Win J."/>
            <person name="Xu Z."/>
            <person name="Zhang H."/>
            <person name="Grigoriev I.V."/>
            <person name="Rokhsar D.S."/>
            <person name="Boore J.L."/>
        </authorList>
    </citation>
    <scope>NUCLEOTIDE SEQUENCE [LARGE SCALE GENOMIC DNA]</scope>
    <source>
        <strain evidence="2">Pr102</strain>
    </source>
</reference>
<dbReference type="EMBL" id="DS566014">
    <property type="status" value="NOT_ANNOTATED_CDS"/>
    <property type="molecule type" value="Genomic_DNA"/>
</dbReference>